<evidence type="ECO:0000313" key="11">
    <source>
        <dbReference type="Proteomes" id="UP000005226"/>
    </source>
</evidence>
<evidence type="ECO:0000256" key="1">
    <source>
        <dbReference type="ARBA" id="ARBA00004613"/>
    </source>
</evidence>
<dbReference type="GO" id="GO:0005131">
    <property type="term" value="F:growth hormone receptor binding"/>
    <property type="evidence" value="ECO:0007669"/>
    <property type="project" value="TreeGrafter"/>
</dbReference>
<dbReference type="AlphaFoldDB" id="A0A3B5KG89"/>
<accession>A0A3B5KG89</accession>
<reference evidence="10 11" key="1">
    <citation type="journal article" date="2011" name="Genome Biol. Evol.">
        <title>Integration of the genetic map and genome assembly of fugu facilitates insights into distinct features of genome evolution in teleosts and mammals.</title>
        <authorList>
            <person name="Kai W."/>
            <person name="Kikuchi K."/>
            <person name="Tohari S."/>
            <person name="Chew A.K."/>
            <person name="Tay A."/>
            <person name="Fujiwara A."/>
            <person name="Hosoya S."/>
            <person name="Suetake H."/>
            <person name="Naruse K."/>
            <person name="Brenner S."/>
            <person name="Suzuki Y."/>
            <person name="Venkatesh B."/>
        </authorList>
    </citation>
    <scope>NUCLEOTIDE SEQUENCE [LARGE SCALE GENOMIC DNA]</scope>
</reference>
<dbReference type="GO" id="GO:0031667">
    <property type="term" value="P:response to nutrient levels"/>
    <property type="evidence" value="ECO:0007669"/>
    <property type="project" value="TreeGrafter"/>
</dbReference>
<keyword evidence="7" id="KW-0325">Glycoprotein</keyword>
<dbReference type="GO" id="GO:0060396">
    <property type="term" value="P:growth hormone receptor signaling pathway"/>
    <property type="evidence" value="ECO:0007669"/>
    <property type="project" value="TreeGrafter"/>
</dbReference>
<dbReference type="PRINTS" id="PR00836">
    <property type="entry name" value="SOMATOTROPIN"/>
</dbReference>
<dbReference type="PANTHER" id="PTHR11417:SF3">
    <property type="entry name" value="SOMATOLACTIN ALPHA ISOFORM X1-RELATED"/>
    <property type="match status" value="1"/>
</dbReference>
<protein>
    <submittedName>
        <fullName evidence="10">Somatolactin alpha</fullName>
    </submittedName>
</protein>
<dbReference type="GeneTree" id="ENSGT00950000182818"/>
<comment type="similarity">
    <text evidence="2 8">Belongs to the somatotropin/prolactin family.</text>
</comment>
<evidence type="ECO:0000256" key="5">
    <source>
        <dbReference type="ARBA" id="ARBA00022729"/>
    </source>
</evidence>
<proteinExistence type="inferred from homology"/>
<evidence type="ECO:0000313" key="10">
    <source>
        <dbReference type="Ensembl" id="ENSTRUP00000052419.2"/>
    </source>
</evidence>
<reference evidence="10" key="3">
    <citation type="submission" date="2025-09" db="UniProtKB">
        <authorList>
            <consortium name="Ensembl"/>
        </authorList>
    </citation>
    <scope>IDENTIFICATION</scope>
</reference>
<dbReference type="SUPFAM" id="SSF47266">
    <property type="entry name" value="4-helical cytokines"/>
    <property type="match status" value="1"/>
</dbReference>
<dbReference type="Proteomes" id="UP000005226">
    <property type="component" value="Chromosome 11"/>
</dbReference>
<evidence type="ECO:0000256" key="3">
    <source>
        <dbReference type="ARBA" id="ARBA00022525"/>
    </source>
</evidence>
<keyword evidence="11" id="KW-1185">Reference proteome</keyword>
<evidence type="ECO:0000256" key="6">
    <source>
        <dbReference type="ARBA" id="ARBA00023157"/>
    </source>
</evidence>
<dbReference type="InterPro" id="IPR018116">
    <property type="entry name" value="Somatotropin_CS"/>
</dbReference>
<dbReference type="InParanoid" id="A0A3B5KG89"/>
<keyword evidence="3" id="KW-0964">Secreted</keyword>
<dbReference type="GO" id="GO:0005615">
    <property type="term" value="C:extracellular space"/>
    <property type="evidence" value="ECO:0007669"/>
    <property type="project" value="TreeGrafter"/>
</dbReference>
<evidence type="ECO:0000256" key="2">
    <source>
        <dbReference type="ARBA" id="ARBA00008474"/>
    </source>
</evidence>
<dbReference type="OMA" id="ERYDHAP"/>
<dbReference type="FunFam" id="1.20.1250.10:FF:000042">
    <property type="entry name" value="Somatolactin alpha"/>
    <property type="match status" value="1"/>
</dbReference>
<feature type="signal peptide" evidence="9">
    <location>
        <begin position="1"/>
        <end position="22"/>
    </location>
</feature>
<dbReference type="Ensembl" id="ENSTRUT00000055299.2">
    <property type="protein sequence ID" value="ENSTRUP00000052419.2"/>
    <property type="gene ID" value="ENSTRUG00000008210.3"/>
</dbReference>
<dbReference type="Pfam" id="PF00103">
    <property type="entry name" value="Hormone_1"/>
    <property type="match status" value="1"/>
</dbReference>
<dbReference type="PANTHER" id="PTHR11417">
    <property type="entry name" value="SOMATOTROPIN,PROLACTIN"/>
    <property type="match status" value="1"/>
</dbReference>
<reference evidence="10" key="2">
    <citation type="submission" date="2025-08" db="UniProtKB">
        <authorList>
            <consortium name="Ensembl"/>
        </authorList>
    </citation>
    <scope>IDENTIFICATION</scope>
</reference>
<evidence type="ECO:0000256" key="7">
    <source>
        <dbReference type="ARBA" id="ARBA00023180"/>
    </source>
</evidence>
<dbReference type="InterPro" id="IPR009079">
    <property type="entry name" value="4_helix_cytokine-like_core"/>
</dbReference>
<evidence type="ECO:0000256" key="8">
    <source>
        <dbReference type="RuleBase" id="RU003618"/>
    </source>
</evidence>
<comment type="subcellular location">
    <subcellularLocation>
        <location evidence="1 8">Secreted</location>
    </subcellularLocation>
</comment>
<evidence type="ECO:0000256" key="9">
    <source>
        <dbReference type="SAM" id="SignalP"/>
    </source>
</evidence>
<dbReference type="GO" id="GO:0045927">
    <property type="term" value="P:positive regulation of growth"/>
    <property type="evidence" value="ECO:0007669"/>
    <property type="project" value="TreeGrafter"/>
</dbReference>
<sequence>MAGRVFVVLLAVSLWPILFTISNPINCGDEQSSLSNCLSISQEKLLDRVIQHTELIFRVSEESCTLFEEMFIPLPLQLQTNQAGNACMTKALHIPSSKSEIQQITDKWLLHSVLMLVQSWIKPLVYLQTTMTQYDFASETLLNKTKWMLEKLISLEQGVVVLIKKMLNEGAMATTVTEQDLFPTDLQPDILASIMNDYNLLSCFKKDTHKMEILLKLLKCRQNEIYNCA</sequence>
<name>A0A3B5KG89_TAKRU</name>
<keyword evidence="4 8" id="KW-0372">Hormone</keyword>
<dbReference type="PROSITE" id="PS00266">
    <property type="entry name" value="SOMATOTROPIN_1"/>
    <property type="match status" value="1"/>
</dbReference>
<keyword evidence="6" id="KW-1015">Disulfide bond</keyword>
<feature type="chain" id="PRO_5025368854" evidence="9">
    <location>
        <begin position="23"/>
        <end position="229"/>
    </location>
</feature>
<keyword evidence="5 9" id="KW-0732">Signal</keyword>
<dbReference type="InterPro" id="IPR001400">
    <property type="entry name" value="Somatotropin/Prolactin"/>
</dbReference>
<evidence type="ECO:0000256" key="4">
    <source>
        <dbReference type="ARBA" id="ARBA00022702"/>
    </source>
</evidence>
<dbReference type="PROSITE" id="PS00338">
    <property type="entry name" value="SOMATOTROPIN_2"/>
    <property type="match status" value="1"/>
</dbReference>
<dbReference type="GO" id="GO:0046427">
    <property type="term" value="P:positive regulation of receptor signaling pathway via JAK-STAT"/>
    <property type="evidence" value="ECO:0007669"/>
    <property type="project" value="TreeGrafter"/>
</dbReference>
<dbReference type="Gene3D" id="1.20.1250.10">
    <property type="match status" value="1"/>
</dbReference>
<dbReference type="GO" id="GO:0048513">
    <property type="term" value="P:animal organ development"/>
    <property type="evidence" value="ECO:0007669"/>
    <property type="project" value="TreeGrafter"/>
</dbReference>
<dbReference type="GO" id="GO:0070186">
    <property type="term" value="F:growth hormone activity"/>
    <property type="evidence" value="ECO:0007669"/>
    <property type="project" value="TreeGrafter"/>
</dbReference>
<gene>
    <name evidence="10" type="primary">smtla</name>
</gene>
<organism evidence="10 11">
    <name type="scientific">Takifugu rubripes</name>
    <name type="common">Japanese pufferfish</name>
    <name type="synonym">Fugu rubripes</name>
    <dbReference type="NCBI Taxonomy" id="31033"/>
    <lineage>
        <taxon>Eukaryota</taxon>
        <taxon>Metazoa</taxon>
        <taxon>Chordata</taxon>
        <taxon>Craniata</taxon>
        <taxon>Vertebrata</taxon>
        <taxon>Euteleostomi</taxon>
        <taxon>Actinopterygii</taxon>
        <taxon>Neopterygii</taxon>
        <taxon>Teleostei</taxon>
        <taxon>Neoteleostei</taxon>
        <taxon>Acanthomorphata</taxon>
        <taxon>Eupercaria</taxon>
        <taxon>Tetraodontiformes</taxon>
        <taxon>Tetradontoidea</taxon>
        <taxon>Tetraodontidae</taxon>
        <taxon>Takifugu</taxon>
    </lineage>
</organism>